<dbReference type="RefSeq" id="WP_109584856.1">
    <property type="nucleotide sequence ID" value="NZ_CAJPUX010000012.1"/>
</dbReference>
<evidence type="ECO:0000256" key="1">
    <source>
        <dbReference type="ARBA" id="ARBA00023012"/>
    </source>
</evidence>
<sequence>MKSIRGEAAHGPAAGIGPVLDSIARGDAAICRDLVGRLLAAMAEDLAGLARAVGEEDWSAASSHAHRIKGSGGLTQYPPLVASAEDLERALSCARPATIRRRMPRFLGAAEDLTAELRRIAAHLDEGQAEER</sequence>
<dbReference type="InterPro" id="IPR008207">
    <property type="entry name" value="Sig_transdc_His_kin_Hpt_dom"/>
</dbReference>
<dbReference type="GO" id="GO:0000160">
    <property type="term" value="P:phosphorelay signal transduction system"/>
    <property type="evidence" value="ECO:0007669"/>
    <property type="project" value="UniProtKB-KW"/>
</dbReference>
<proteinExistence type="predicted"/>
<dbReference type="AlphaFoldDB" id="A0A316EPG8"/>
<name>A0A316EPG8_9BURK</name>
<keyword evidence="2" id="KW-0597">Phosphoprotein</keyword>
<comment type="caution">
    <text evidence="4">The sequence shown here is derived from an EMBL/GenBank/DDBJ whole genome shotgun (WGS) entry which is preliminary data.</text>
</comment>
<dbReference type="Gene3D" id="1.20.120.160">
    <property type="entry name" value="HPT domain"/>
    <property type="match status" value="1"/>
</dbReference>
<evidence type="ECO:0000259" key="3">
    <source>
        <dbReference type="PROSITE" id="PS50894"/>
    </source>
</evidence>
<organism evidence="4 5">
    <name type="scientific">Cupriavidus plantarum</name>
    <dbReference type="NCBI Taxonomy" id="942865"/>
    <lineage>
        <taxon>Bacteria</taxon>
        <taxon>Pseudomonadati</taxon>
        <taxon>Pseudomonadota</taxon>
        <taxon>Betaproteobacteria</taxon>
        <taxon>Burkholderiales</taxon>
        <taxon>Burkholderiaceae</taxon>
        <taxon>Cupriavidus</taxon>
    </lineage>
</organism>
<keyword evidence="5" id="KW-1185">Reference proteome</keyword>
<evidence type="ECO:0000313" key="5">
    <source>
        <dbReference type="Proteomes" id="UP000245754"/>
    </source>
</evidence>
<accession>A0A316EPG8</accession>
<dbReference type="GO" id="GO:0004672">
    <property type="term" value="F:protein kinase activity"/>
    <property type="evidence" value="ECO:0007669"/>
    <property type="project" value="UniProtKB-ARBA"/>
</dbReference>
<gene>
    <name evidence="4" type="ORF">C7419_105201</name>
</gene>
<feature type="domain" description="HPt" evidence="3">
    <location>
        <begin position="27"/>
        <end position="120"/>
    </location>
</feature>
<dbReference type="EMBL" id="QGGT01000005">
    <property type="protein sequence ID" value="PWK33207.1"/>
    <property type="molecule type" value="Genomic_DNA"/>
</dbReference>
<dbReference type="InterPro" id="IPR036641">
    <property type="entry name" value="HPT_dom_sf"/>
</dbReference>
<dbReference type="SUPFAM" id="SSF47226">
    <property type="entry name" value="Histidine-containing phosphotransfer domain, HPT domain"/>
    <property type="match status" value="1"/>
</dbReference>
<evidence type="ECO:0000256" key="2">
    <source>
        <dbReference type="PROSITE-ProRule" id="PRU00110"/>
    </source>
</evidence>
<dbReference type="GeneID" id="98343938"/>
<protein>
    <submittedName>
        <fullName evidence="4">Hpt domain-containing protein</fullName>
    </submittedName>
</protein>
<dbReference type="PROSITE" id="PS50894">
    <property type="entry name" value="HPT"/>
    <property type="match status" value="1"/>
</dbReference>
<evidence type="ECO:0000313" key="4">
    <source>
        <dbReference type="EMBL" id="PWK33207.1"/>
    </source>
</evidence>
<dbReference type="Proteomes" id="UP000245754">
    <property type="component" value="Unassembled WGS sequence"/>
</dbReference>
<keyword evidence="1" id="KW-0902">Two-component regulatory system</keyword>
<reference evidence="4 5" key="1">
    <citation type="submission" date="2018-05" db="EMBL/GenBank/DDBJ databases">
        <title>Genomic Encyclopedia of Type Strains, Phase IV (KMG-V): Genome sequencing to study the core and pangenomes of soil and plant-associated prokaryotes.</title>
        <authorList>
            <person name="Whitman W."/>
        </authorList>
    </citation>
    <scope>NUCLEOTIDE SEQUENCE [LARGE SCALE GENOMIC DNA]</scope>
    <source>
        <strain evidence="4 5">SLV-132</strain>
    </source>
</reference>
<dbReference type="SMART" id="SM00073">
    <property type="entry name" value="HPT"/>
    <property type="match status" value="1"/>
</dbReference>
<dbReference type="Pfam" id="PF01627">
    <property type="entry name" value="Hpt"/>
    <property type="match status" value="1"/>
</dbReference>
<feature type="modified residue" description="Phosphohistidine" evidence="2">
    <location>
        <position position="66"/>
    </location>
</feature>